<dbReference type="Pfam" id="PF01653">
    <property type="entry name" value="DNA_ligase_aden"/>
    <property type="match status" value="1"/>
</dbReference>
<dbReference type="Gene3D" id="3.30.470.30">
    <property type="entry name" value="DNA ligase/mRNA capping enzyme"/>
    <property type="match status" value="1"/>
</dbReference>
<evidence type="ECO:0000256" key="2">
    <source>
        <dbReference type="ARBA" id="ARBA00022598"/>
    </source>
</evidence>
<dbReference type="Pfam" id="PF00533">
    <property type="entry name" value="BRCT"/>
    <property type="match status" value="1"/>
</dbReference>
<dbReference type="InterPro" id="IPR012340">
    <property type="entry name" value="NA-bd_OB-fold"/>
</dbReference>
<evidence type="ECO:0000256" key="4">
    <source>
        <dbReference type="ARBA" id="ARBA00022723"/>
    </source>
</evidence>
<gene>
    <name evidence="12" type="primary">ligA</name>
    <name evidence="15" type="ORF">GA0061101_1342</name>
</gene>
<keyword evidence="4 12" id="KW-0479">Metal-binding</keyword>
<dbReference type="EMBL" id="FMAF01000034">
    <property type="protein sequence ID" value="SCB50596.1"/>
    <property type="molecule type" value="Genomic_DNA"/>
</dbReference>
<dbReference type="AlphaFoldDB" id="A0A1C3XEQ8"/>
<feature type="binding site" evidence="12">
    <location>
        <position position="128"/>
    </location>
    <ligand>
        <name>NAD(+)</name>
        <dbReference type="ChEBI" id="CHEBI:57540"/>
    </ligand>
</feature>
<evidence type="ECO:0000256" key="11">
    <source>
        <dbReference type="ARBA" id="ARBA00034005"/>
    </source>
</evidence>
<dbReference type="CDD" id="cd17748">
    <property type="entry name" value="BRCT_DNA_ligase_like"/>
    <property type="match status" value="1"/>
</dbReference>
<comment type="similarity">
    <text evidence="12">Belongs to the NAD-dependent DNA ligase family. LigA subfamily.</text>
</comment>
<dbReference type="InterPro" id="IPR036420">
    <property type="entry name" value="BRCT_dom_sf"/>
</dbReference>
<reference evidence="15 16" key="1">
    <citation type="submission" date="2016-08" db="EMBL/GenBank/DDBJ databases">
        <authorList>
            <person name="Seilhamer J.J."/>
        </authorList>
    </citation>
    <scope>NUCLEOTIDE SEQUENCE [LARGE SCALE GENOMIC DNA]</scope>
    <source>
        <strain evidence="15 16">P1-7</strain>
    </source>
</reference>
<keyword evidence="2 12" id="KW-0436">Ligase</keyword>
<protein>
    <recommendedName>
        <fullName evidence="12 13">DNA ligase</fullName>
        <ecNumber evidence="12 13">6.5.1.2</ecNumber>
    </recommendedName>
    <alternativeName>
        <fullName evidence="12">Polydeoxyribonucleotide synthase [NAD(+)]</fullName>
    </alternativeName>
</protein>
<dbReference type="Gene3D" id="1.10.287.610">
    <property type="entry name" value="Helix hairpin bin"/>
    <property type="match status" value="1"/>
</dbReference>
<dbReference type="InterPro" id="IPR041663">
    <property type="entry name" value="DisA/LigA_HHH"/>
</dbReference>
<keyword evidence="9 12" id="KW-0234">DNA repair</keyword>
<evidence type="ECO:0000256" key="5">
    <source>
        <dbReference type="ARBA" id="ARBA00022763"/>
    </source>
</evidence>
<dbReference type="GO" id="GO:0046872">
    <property type="term" value="F:metal ion binding"/>
    <property type="evidence" value="ECO:0007669"/>
    <property type="project" value="UniProtKB-KW"/>
</dbReference>
<dbReference type="HAMAP" id="MF_01588">
    <property type="entry name" value="DNA_ligase_A"/>
    <property type="match status" value="1"/>
</dbReference>
<comment type="cofactor">
    <cofactor evidence="12">
        <name>Mg(2+)</name>
        <dbReference type="ChEBI" id="CHEBI:18420"/>
    </cofactor>
    <cofactor evidence="12">
        <name>Mn(2+)</name>
        <dbReference type="ChEBI" id="CHEBI:29035"/>
    </cofactor>
</comment>
<feature type="binding site" evidence="12">
    <location>
        <begin position="45"/>
        <end position="49"/>
    </location>
    <ligand>
        <name>NAD(+)</name>
        <dbReference type="ChEBI" id="CHEBI:57540"/>
    </ligand>
</feature>
<dbReference type="PIRSF" id="PIRSF001604">
    <property type="entry name" value="LigA"/>
    <property type="match status" value="1"/>
</dbReference>
<dbReference type="InterPro" id="IPR001679">
    <property type="entry name" value="DNA_ligase"/>
</dbReference>
<dbReference type="InterPro" id="IPR033136">
    <property type="entry name" value="DNA_ligase_CS"/>
</dbReference>
<evidence type="ECO:0000256" key="9">
    <source>
        <dbReference type="ARBA" id="ARBA00023204"/>
    </source>
</evidence>
<evidence type="ECO:0000313" key="15">
    <source>
        <dbReference type="EMBL" id="SCB50596.1"/>
    </source>
</evidence>
<feature type="binding site" evidence="12">
    <location>
        <begin position="94"/>
        <end position="95"/>
    </location>
    <ligand>
        <name>NAD(+)</name>
        <dbReference type="ChEBI" id="CHEBI:57540"/>
    </ligand>
</feature>
<dbReference type="CDD" id="cd00114">
    <property type="entry name" value="LIGANc"/>
    <property type="match status" value="1"/>
</dbReference>
<dbReference type="InterPro" id="IPR001357">
    <property type="entry name" value="BRCT_dom"/>
</dbReference>
<keyword evidence="6 12" id="KW-0862">Zinc</keyword>
<dbReference type="Gene3D" id="1.10.150.20">
    <property type="entry name" value="5' to 3' exonuclease, C-terminal subdomain"/>
    <property type="match status" value="2"/>
</dbReference>
<feature type="binding site" evidence="12">
    <location>
        <position position="328"/>
    </location>
    <ligand>
        <name>NAD(+)</name>
        <dbReference type="ChEBI" id="CHEBI:57540"/>
    </ligand>
</feature>
<feature type="active site" description="N6-AMP-lysine intermediate" evidence="12">
    <location>
        <position position="130"/>
    </location>
</feature>
<feature type="binding site" evidence="12">
    <location>
        <position position="304"/>
    </location>
    <ligand>
        <name>NAD(+)</name>
        <dbReference type="ChEBI" id="CHEBI:57540"/>
    </ligand>
</feature>
<dbReference type="InterPro" id="IPR013839">
    <property type="entry name" value="DNAligase_adenylation"/>
</dbReference>
<dbReference type="SMART" id="SM00532">
    <property type="entry name" value="LIGANc"/>
    <property type="match status" value="1"/>
</dbReference>
<dbReference type="GO" id="GO:0003911">
    <property type="term" value="F:DNA ligase (NAD+) activity"/>
    <property type="evidence" value="ECO:0007669"/>
    <property type="project" value="UniProtKB-UniRule"/>
</dbReference>
<evidence type="ECO:0000256" key="7">
    <source>
        <dbReference type="ARBA" id="ARBA00022842"/>
    </source>
</evidence>
<comment type="function">
    <text evidence="1 12">DNA ligase that catalyzes the formation of phosphodiester linkages between 5'-phosphoryl and 3'-hydroxyl groups in double-stranded DNA using NAD as a coenzyme and as the energy source for the reaction. It is essential for DNA replication and repair of damaged DNA.</text>
</comment>
<feature type="domain" description="BRCT" evidence="14">
    <location>
        <begin position="634"/>
        <end position="707"/>
    </location>
</feature>
<dbReference type="SUPFAM" id="SSF56091">
    <property type="entry name" value="DNA ligase/mRNA capping enzyme, catalytic domain"/>
    <property type="match status" value="1"/>
</dbReference>
<evidence type="ECO:0000313" key="16">
    <source>
        <dbReference type="Proteomes" id="UP000199205"/>
    </source>
</evidence>
<dbReference type="PROSITE" id="PS50172">
    <property type="entry name" value="BRCT"/>
    <property type="match status" value="1"/>
</dbReference>
<name>A0A1C3XEQ8_9HYPH</name>
<dbReference type="NCBIfam" id="TIGR00575">
    <property type="entry name" value="dnlj"/>
    <property type="match status" value="1"/>
</dbReference>
<evidence type="ECO:0000256" key="1">
    <source>
        <dbReference type="ARBA" id="ARBA00004067"/>
    </source>
</evidence>
<evidence type="ECO:0000256" key="3">
    <source>
        <dbReference type="ARBA" id="ARBA00022705"/>
    </source>
</evidence>
<evidence type="ECO:0000256" key="6">
    <source>
        <dbReference type="ARBA" id="ARBA00022833"/>
    </source>
</evidence>
<dbReference type="SMART" id="SM00292">
    <property type="entry name" value="BRCT"/>
    <property type="match status" value="1"/>
</dbReference>
<dbReference type="NCBIfam" id="NF005932">
    <property type="entry name" value="PRK07956.1"/>
    <property type="match status" value="1"/>
</dbReference>
<keyword evidence="10 12" id="KW-0464">Manganese</keyword>
<dbReference type="SUPFAM" id="SSF52113">
    <property type="entry name" value="BRCT domain"/>
    <property type="match status" value="1"/>
</dbReference>
<feature type="binding site" evidence="12">
    <location>
        <position position="457"/>
    </location>
    <ligand>
        <name>Zn(2+)</name>
        <dbReference type="ChEBI" id="CHEBI:29105"/>
    </ligand>
</feature>
<dbReference type="Pfam" id="PF03120">
    <property type="entry name" value="OB_DNA_ligase"/>
    <property type="match status" value="1"/>
</dbReference>
<feature type="binding site" evidence="12">
    <location>
        <position position="435"/>
    </location>
    <ligand>
        <name>Zn(2+)</name>
        <dbReference type="ChEBI" id="CHEBI:29105"/>
    </ligand>
</feature>
<dbReference type="Gene3D" id="3.40.50.10190">
    <property type="entry name" value="BRCT domain"/>
    <property type="match status" value="1"/>
</dbReference>
<keyword evidence="7 12" id="KW-0460">Magnesium</keyword>
<keyword evidence="5 12" id="KW-0227">DNA damage</keyword>
<organism evidence="15 16">
    <name type="scientific">Rhizobium lusitanum</name>
    <dbReference type="NCBI Taxonomy" id="293958"/>
    <lineage>
        <taxon>Bacteria</taxon>
        <taxon>Pseudomonadati</taxon>
        <taxon>Pseudomonadota</taxon>
        <taxon>Alphaproteobacteria</taxon>
        <taxon>Hyphomicrobiales</taxon>
        <taxon>Rhizobiaceae</taxon>
        <taxon>Rhizobium/Agrobacterium group</taxon>
        <taxon>Rhizobium</taxon>
    </lineage>
</organism>
<feature type="binding site" evidence="12">
    <location>
        <position position="433"/>
    </location>
    <ligand>
        <name>Zn(2+)</name>
        <dbReference type="ChEBI" id="CHEBI:29105"/>
    </ligand>
</feature>
<evidence type="ECO:0000256" key="12">
    <source>
        <dbReference type="HAMAP-Rule" id="MF_01588"/>
    </source>
</evidence>
<dbReference type="GO" id="GO:0006281">
    <property type="term" value="P:DNA repair"/>
    <property type="evidence" value="ECO:0007669"/>
    <property type="project" value="UniProtKB-KW"/>
</dbReference>
<keyword evidence="8 12" id="KW-0520">NAD</keyword>
<dbReference type="PANTHER" id="PTHR23389:SF9">
    <property type="entry name" value="DNA LIGASE"/>
    <property type="match status" value="1"/>
</dbReference>
<dbReference type="RefSeq" id="WP_245297625.1">
    <property type="nucleotide sequence ID" value="NZ_FMAF01000034.1"/>
</dbReference>
<evidence type="ECO:0000256" key="8">
    <source>
        <dbReference type="ARBA" id="ARBA00023027"/>
    </source>
</evidence>
<accession>A0A1C3XEQ8</accession>
<dbReference type="InterPro" id="IPR013840">
    <property type="entry name" value="DNAligase_N"/>
</dbReference>
<proteinExistence type="inferred from homology"/>
<dbReference type="SUPFAM" id="SSF50249">
    <property type="entry name" value="Nucleic acid-binding proteins"/>
    <property type="match status" value="1"/>
</dbReference>
<dbReference type="Proteomes" id="UP000199205">
    <property type="component" value="Unassembled WGS sequence"/>
</dbReference>
<dbReference type="GO" id="GO:0006260">
    <property type="term" value="P:DNA replication"/>
    <property type="evidence" value="ECO:0007669"/>
    <property type="project" value="UniProtKB-KW"/>
</dbReference>
<dbReference type="InterPro" id="IPR004150">
    <property type="entry name" value="NAD_DNA_ligase_OB"/>
</dbReference>
<evidence type="ECO:0000256" key="10">
    <source>
        <dbReference type="ARBA" id="ARBA00023211"/>
    </source>
</evidence>
<dbReference type="PROSITE" id="PS01056">
    <property type="entry name" value="DNA_LIGASE_N2"/>
    <property type="match status" value="1"/>
</dbReference>
<dbReference type="SUPFAM" id="SSF47781">
    <property type="entry name" value="RuvA domain 2-like"/>
    <property type="match status" value="1"/>
</dbReference>
<dbReference type="Pfam" id="PF12826">
    <property type="entry name" value="HHH_2"/>
    <property type="match status" value="1"/>
</dbReference>
<dbReference type="PANTHER" id="PTHR23389">
    <property type="entry name" value="CHROMOSOME TRANSMISSION FIDELITY FACTOR 18"/>
    <property type="match status" value="1"/>
</dbReference>
<evidence type="ECO:0000256" key="13">
    <source>
        <dbReference type="RuleBase" id="RU000618"/>
    </source>
</evidence>
<evidence type="ECO:0000259" key="14">
    <source>
        <dbReference type="PROSITE" id="PS50172"/>
    </source>
</evidence>
<comment type="catalytic activity">
    <reaction evidence="11 12 13">
        <text>NAD(+) + (deoxyribonucleotide)n-3'-hydroxyl + 5'-phospho-(deoxyribonucleotide)m = (deoxyribonucleotide)n+m + AMP + beta-nicotinamide D-nucleotide.</text>
        <dbReference type="EC" id="6.5.1.2"/>
    </reaction>
</comment>
<dbReference type="FunFam" id="3.30.470.30:FF:000001">
    <property type="entry name" value="DNA ligase"/>
    <property type="match status" value="1"/>
</dbReference>
<keyword evidence="3 12" id="KW-0235">DNA replication</keyword>
<dbReference type="InterPro" id="IPR010994">
    <property type="entry name" value="RuvA_2-like"/>
</dbReference>
<dbReference type="PROSITE" id="PS01055">
    <property type="entry name" value="DNA_LIGASE_N1"/>
    <property type="match status" value="1"/>
</dbReference>
<dbReference type="Gene3D" id="2.40.50.140">
    <property type="entry name" value="Nucleic acid-binding proteins"/>
    <property type="match status" value="1"/>
</dbReference>
<dbReference type="EC" id="6.5.1.2" evidence="12 13"/>
<feature type="binding site" evidence="12">
    <location>
        <position position="463"/>
    </location>
    <ligand>
        <name>Zn(2+)</name>
        <dbReference type="ChEBI" id="CHEBI:29105"/>
    </ligand>
</feature>
<sequence>MKNTNDIAADDLTTAQAAAELERLAKEIAAHDQRYYQEDRPTITDAEYDALRARNAAIEQRFPQLLRADSPSLRVGAASATEFRKVHHVVPVLSLENAMSDEEVSDFFDRICRSLKIRGTEAIAFSAEPKIDGLSISLRYEKGALVTGATRGDGAEGEDVTANIKTVTEIPQRLRGGNVPDICEVRGEVYMTKTDFLKLNAAQVAAGRQTFANPRNSAAGSLRQRDPRITASRPLGFFAYAWGEMSRMPAATQSDMMRWFASCGFKTNPLTRTCHSDRELLAFHQEVEEMRAKLDYDVDGVVYKVDRIDWQNKLGSIARSPRWAIAHKFPPERAVTVLTDIEMQVGRTGVLTPVAKLEPINIGGVVVRRATLHNKDYIAGISANRQVIRGGRDIRINDTVVIERAGDVIPQVVDVLPEKRSKTSRPYDFPTTCPCFLRTEVARELTHSGEQGAHLRCSGELACPYQKIEHLKLLASRHAFNIEGLGEQKIEFLFKHGWICEPADIFTLAGRASDIGLAAQQGFGKKSAQNLFRAIEMRRRIALDRFIYALGIRHVGETTALVLARTYRSWSQFEAACLKIAAGDAGARQEMNALDKIGDTVIDSIASYFGETHNLDIVRRLIGQVVILDMPQSDILSPVAGRIVVFTGSLTSMTREEAEEQAERLGARAATSVSGKTDFVVAGPGAGSKLAEAKRLGVTVLSEAEWLRMARG</sequence>
<dbReference type="GO" id="GO:0005829">
    <property type="term" value="C:cytosol"/>
    <property type="evidence" value="ECO:0007669"/>
    <property type="project" value="TreeGrafter"/>
</dbReference>
<dbReference type="InterPro" id="IPR018239">
    <property type="entry name" value="DNA_ligase_AS"/>
</dbReference>
<feature type="binding site" evidence="12">
    <location>
        <position position="188"/>
    </location>
    <ligand>
        <name>NAD(+)</name>
        <dbReference type="ChEBI" id="CHEBI:57540"/>
    </ligand>
</feature>
<feature type="binding site" evidence="12">
    <location>
        <position position="151"/>
    </location>
    <ligand>
        <name>NAD(+)</name>
        <dbReference type="ChEBI" id="CHEBI:57540"/>
    </ligand>
</feature>